<gene>
    <name evidence="1" type="ORF">ACOLOM_LOCUS8452</name>
</gene>
<comment type="caution">
    <text evidence="1">The sequence shown here is derived from an EMBL/GenBank/DDBJ whole genome shotgun (WGS) entry which is preliminary data.</text>
</comment>
<protein>
    <submittedName>
        <fullName evidence="1">3287_t:CDS:1</fullName>
    </submittedName>
</protein>
<evidence type="ECO:0000313" key="1">
    <source>
        <dbReference type="EMBL" id="CAG8657170.1"/>
    </source>
</evidence>
<evidence type="ECO:0000313" key="2">
    <source>
        <dbReference type="Proteomes" id="UP000789525"/>
    </source>
</evidence>
<sequence length="397" mass="44399">MDTSSYELKHCEGCGRKFRIPPGASLAICKRNTGHEQEQRSASPAQEDATHYLFVVETSPQSESREPPRPAIKKFKIRRVEPSSSPLITSSLHHSPNMHENPVDLSTSDIASPNGDTGQMDRPQRVEQSFHCVVDGTPLYVSPLSRFERNLKPPLQRFAEGHAHHLLGIKQSGRPDLWPSIDSATYGDVGTTSRESITVSGPLRVDWAQPSLTDWTKRLASLLPINGHTPRATAKEKKKRQDRLWKARLRTVSEYRVPEDASKALNILGPKGMSSDESEGEPGTRDRQYWTKTPEWRSPELTSWLRSLDALPSSIFQVQTLNLPRTRLPTESQSTRRPPPNLPESFFRREWLESQSSSSRSTLRTTKGSIDLPNLSPGILVRATDSSSSPSSTTPEL</sequence>
<reference evidence="1" key="1">
    <citation type="submission" date="2021-06" db="EMBL/GenBank/DDBJ databases">
        <authorList>
            <person name="Kallberg Y."/>
            <person name="Tangrot J."/>
            <person name="Rosling A."/>
        </authorList>
    </citation>
    <scope>NUCLEOTIDE SEQUENCE</scope>
    <source>
        <strain evidence="1">CL356</strain>
    </source>
</reference>
<keyword evidence="2" id="KW-1185">Reference proteome</keyword>
<dbReference type="Proteomes" id="UP000789525">
    <property type="component" value="Unassembled WGS sequence"/>
</dbReference>
<proteinExistence type="predicted"/>
<accession>A0ACA9NH45</accession>
<dbReference type="EMBL" id="CAJVPT010021841">
    <property type="protein sequence ID" value="CAG8657170.1"/>
    <property type="molecule type" value="Genomic_DNA"/>
</dbReference>
<organism evidence="1 2">
    <name type="scientific">Acaulospora colombiana</name>
    <dbReference type="NCBI Taxonomy" id="27376"/>
    <lineage>
        <taxon>Eukaryota</taxon>
        <taxon>Fungi</taxon>
        <taxon>Fungi incertae sedis</taxon>
        <taxon>Mucoromycota</taxon>
        <taxon>Glomeromycotina</taxon>
        <taxon>Glomeromycetes</taxon>
        <taxon>Diversisporales</taxon>
        <taxon>Acaulosporaceae</taxon>
        <taxon>Acaulospora</taxon>
    </lineage>
</organism>
<name>A0ACA9NH45_9GLOM</name>